<feature type="signal peptide" evidence="1">
    <location>
        <begin position="1"/>
        <end position="21"/>
    </location>
</feature>
<feature type="chain" id="PRO_5015492094" evidence="1">
    <location>
        <begin position="22"/>
        <end position="550"/>
    </location>
</feature>
<organism evidence="3 4">
    <name type="scientific">Pedobacter yulinensis</name>
    <dbReference type="NCBI Taxonomy" id="2126353"/>
    <lineage>
        <taxon>Bacteria</taxon>
        <taxon>Pseudomonadati</taxon>
        <taxon>Bacteroidota</taxon>
        <taxon>Sphingobacteriia</taxon>
        <taxon>Sphingobacteriales</taxon>
        <taxon>Sphingobacteriaceae</taxon>
        <taxon>Pedobacter</taxon>
    </lineage>
</organism>
<dbReference type="OrthoDB" id="9773047at2"/>
<dbReference type="RefSeq" id="WP_107215936.1">
    <property type="nucleotide sequence ID" value="NZ_KZ686269.1"/>
</dbReference>
<evidence type="ECO:0000259" key="2">
    <source>
        <dbReference type="Pfam" id="PF00144"/>
    </source>
</evidence>
<dbReference type="AlphaFoldDB" id="A0A2T3HMI8"/>
<evidence type="ECO:0000313" key="4">
    <source>
        <dbReference type="Proteomes" id="UP000240912"/>
    </source>
</evidence>
<evidence type="ECO:0000313" key="3">
    <source>
        <dbReference type="EMBL" id="PST83672.1"/>
    </source>
</evidence>
<evidence type="ECO:0000256" key="1">
    <source>
        <dbReference type="SAM" id="SignalP"/>
    </source>
</evidence>
<dbReference type="GO" id="GO:0016787">
    <property type="term" value="F:hydrolase activity"/>
    <property type="evidence" value="ECO:0007669"/>
    <property type="project" value="UniProtKB-KW"/>
</dbReference>
<dbReference type="PANTHER" id="PTHR43283">
    <property type="entry name" value="BETA-LACTAMASE-RELATED"/>
    <property type="match status" value="1"/>
</dbReference>
<dbReference type="PROSITE" id="PS51257">
    <property type="entry name" value="PROKAR_LIPOPROTEIN"/>
    <property type="match status" value="1"/>
</dbReference>
<gene>
    <name evidence="3" type="ORF">C7T94_14155</name>
</gene>
<protein>
    <submittedName>
        <fullName evidence="3">Serine hydrolase</fullName>
    </submittedName>
</protein>
<accession>A0A2T3HMI8</accession>
<name>A0A2T3HMI8_9SPHI</name>
<dbReference type="EMBL" id="PYLS01000005">
    <property type="protein sequence ID" value="PST83672.1"/>
    <property type="molecule type" value="Genomic_DNA"/>
</dbReference>
<dbReference type="PANTHER" id="PTHR43283:SF7">
    <property type="entry name" value="BETA-LACTAMASE-RELATED DOMAIN-CONTAINING PROTEIN"/>
    <property type="match status" value="1"/>
</dbReference>
<dbReference type="InterPro" id="IPR012338">
    <property type="entry name" value="Beta-lactam/transpept-like"/>
</dbReference>
<keyword evidence="4" id="KW-1185">Reference proteome</keyword>
<dbReference type="Pfam" id="PF00144">
    <property type="entry name" value="Beta-lactamase"/>
    <property type="match status" value="1"/>
</dbReference>
<keyword evidence="3" id="KW-0378">Hydrolase</keyword>
<dbReference type="Gene3D" id="3.40.710.10">
    <property type="entry name" value="DD-peptidase/beta-lactamase superfamily"/>
    <property type="match status" value="1"/>
</dbReference>
<comment type="caution">
    <text evidence="3">The sequence shown here is derived from an EMBL/GenBank/DDBJ whole genome shotgun (WGS) entry which is preliminary data.</text>
</comment>
<dbReference type="SUPFAM" id="SSF56601">
    <property type="entry name" value="beta-lactamase/transpeptidase-like"/>
    <property type="match status" value="1"/>
</dbReference>
<dbReference type="InterPro" id="IPR050789">
    <property type="entry name" value="Diverse_Enzym_Activities"/>
</dbReference>
<proteinExistence type="predicted"/>
<dbReference type="InterPro" id="IPR001466">
    <property type="entry name" value="Beta-lactam-related"/>
</dbReference>
<reference evidence="3 4" key="1">
    <citation type="submission" date="2018-03" db="EMBL/GenBank/DDBJ databases">
        <authorList>
            <person name="Keele B.F."/>
        </authorList>
    </citation>
    <scope>NUCLEOTIDE SEQUENCE [LARGE SCALE GENOMIC DNA]</scope>
    <source>
        <strain evidence="3 4">YL28-9</strain>
    </source>
</reference>
<dbReference type="Proteomes" id="UP000240912">
    <property type="component" value="Unassembled WGS sequence"/>
</dbReference>
<sequence length="550" mass="62453">MKLIRPLFVLFLLTACNLASAQVADIVSADSIRFPLHKTNMGRIVFMKDTIPMDKSTSADFLSEIILTPSANLSMRAFMPNSLTNLQHQMAPQQTIEQLNQGNYQFTFYVDGKKIYQENLHKGAGYARNKNSRTVLTVKLLSTLREDMWSRYMFSRFMLRGGEDVLTTGHHTLKIELRPYVALPAVKVGQLIAQGEIQVVVPVIDVKDKAVQVIKPNSGWALSAESFDKQLIADLNEKILQNKFKNVNGIVVVKNGRLMIEEYFNGSGRDSLHDPRSVGKTFASAIMGIAIDDGYIKSEQQVLKDFYDLKTYQNYSPRKDSITLKSLLTMSSIFVANDNDDDSPGNENNMYPMENWVKFALDLKTDSTRKPYTQWNYFTAGVVVLGDILDKKVPGGLERYADNKLFKPLNIRNYKWQYTPQHVANTAGGIRLRAVDFAKFGQLYKNNGQWHGRQILPQAWVERSFTKHMILPEDVAGPGYYGYLLWNKTYMVKGRPYEAWYCTGNGGNKIFVFKDQPLVIVVTASAYNEGYAHLQVDKMMQDYILPAVVQ</sequence>
<keyword evidence="1" id="KW-0732">Signal</keyword>
<feature type="domain" description="Beta-lactamase-related" evidence="2">
    <location>
        <begin position="250"/>
        <end position="526"/>
    </location>
</feature>